<dbReference type="EMBL" id="JANRMS010001056">
    <property type="protein sequence ID" value="KAJ3531491.1"/>
    <property type="molecule type" value="Genomic_DNA"/>
</dbReference>
<comment type="caution">
    <text evidence="1">The sequence shown here is derived from an EMBL/GenBank/DDBJ whole genome shotgun (WGS) entry which is preliminary data.</text>
</comment>
<name>A0ACC1S406_9HYPO</name>
<proteinExistence type="predicted"/>
<keyword evidence="2" id="KW-1185">Reference proteome</keyword>
<accession>A0ACC1S406</accession>
<evidence type="ECO:0000313" key="1">
    <source>
        <dbReference type="EMBL" id="KAJ3531491.1"/>
    </source>
</evidence>
<sequence>MAAMTALLSLLLPAAAAACVISPRADNQTSTNGTDNTPWVPSCKLPASNAYLNVGFGSGSECAPSKGTLRGYMIFVDFSDAESFDWESPVQLRDFFLPDAAEWFKTASYGALDLDIKADVSRFYRMPNSAASYKWDDGLTWNQHYDYIQDVLQAYTNNDTQPAPAETDILYVVPTRSASSWMTRSQAFNYRVWTRDSEYVALKAVTFGTDPFSYWGFKALNHETGHSMCLPDLYPLDGGDIGEFVGGWSAMGNLGGVGSDFFAWDKWRLGWLSDDDVDCVMEHGISDHTLTPLGTIGGTKAVVIAANKTSAVVAEIRTAEGLDRNVCAPGVLLYTIDTTVATGEGPIHVLDATPNSSGCGDGNLDGLNDGTLSLSGGSTSIDVPGWELKVTLVENTKEEYKIRVEYS</sequence>
<reference evidence="1" key="1">
    <citation type="submission" date="2022-08" db="EMBL/GenBank/DDBJ databases">
        <title>Genome Sequence of Fusarium decemcellulare.</title>
        <authorList>
            <person name="Buettner E."/>
        </authorList>
    </citation>
    <scope>NUCLEOTIDE SEQUENCE</scope>
    <source>
        <strain evidence="1">Babe19</strain>
    </source>
</reference>
<dbReference type="Proteomes" id="UP001148629">
    <property type="component" value="Unassembled WGS sequence"/>
</dbReference>
<organism evidence="1 2">
    <name type="scientific">Fusarium decemcellulare</name>
    <dbReference type="NCBI Taxonomy" id="57161"/>
    <lineage>
        <taxon>Eukaryota</taxon>
        <taxon>Fungi</taxon>
        <taxon>Dikarya</taxon>
        <taxon>Ascomycota</taxon>
        <taxon>Pezizomycotina</taxon>
        <taxon>Sordariomycetes</taxon>
        <taxon>Hypocreomycetidae</taxon>
        <taxon>Hypocreales</taxon>
        <taxon>Nectriaceae</taxon>
        <taxon>Fusarium</taxon>
        <taxon>Fusarium decemcellulare species complex</taxon>
    </lineage>
</organism>
<evidence type="ECO:0000313" key="2">
    <source>
        <dbReference type="Proteomes" id="UP001148629"/>
    </source>
</evidence>
<gene>
    <name evidence="1" type="ORF">NM208_g8852</name>
</gene>
<protein>
    <submittedName>
        <fullName evidence="1">Uncharacterized protein</fullName>
    </submittedName>
</protein>